<organism evidence="7 8">
    <name type="scientific">Pocillopora meandrina</name>
    <dbReference type="NCBI Taxonomy" id="46732"/>
    <lineage>
        <taxon>Eukaryota</taxon>
        <taxon>Metazoa</taxon>
        <taxon>Cnidaria</taxon>
        <taxon>Anthozoa</taxon>
        <taxon>Hexacorallia</taxon>
        <taxon>Scleractinia</taxon>
        <taxon>Astrocoeniina</taxon>
        <taxon>Pocilloporidae</taxon>
        <taxon>Pocillopora</taxon>
    </lineage>
</organism>
<keyword evidence="8" id="KW-1185">Reference proteome</keyword>
<proteinExistence type="predicted"/>
<evidence type="ECO:0000313" key="8">
    <source>
        <dbReference type="Proteomes" id="UP001159428"/>
    </source>
</evidence>
<gene>
    <name evidence="7" type="ORF">PMEA_00027889</name>
</gene>
<dbReference type="Gene3D" id="2.60.120.1000">
    <property type="match status" value="1"/>
</dbReference>
<dbReference type="AlphaFoldDB" id="A0AAU9XPJ2"/>
<keyword evidence="2" id="KW-0964">Secreted</keyword>
<comment type="caution">
    <text evidence="7">The sequence shown here is derived from an EMBL/GenBank/DDBJ whole genome shotgun (WGS) entry which is preliminary data.</text>
</comment>
<evidence type="ECO:0000256" key="2">
    <source>
        <dbReference type="ARBA" id="ARBA00022525"/>
    </source>
</evidence>
<accession>A0AAU9XPJ2</accession>
<dbReference type="GO" id="GO:0005201">
    <property type="term" value="F:extracellular matrix structural constituent"/>
    <property type="evidence" value="ECO:0007669"/>
    <property type="project" value="InterPro"/>
</dbReference>
<dbReference type="GO" id="GO:0005615">
    <property type="term" value="C:extracellular space"/>
    <property type="evidence" value="ECO:0007669"/>
    <property type="project" value="TreeGrafter"/>
</dbReference>
<feature type="domain" description="Fibrillar collagen NC1" evidence="6">
    <location>
        <begin position="308"/>
        <end position="402"/>
    </location>
</feature>
<feature type="domain" description="Apple" evidence="5">
    <location>
        <begin position="232"/>
        <end position="296"/>
    </location>
</feature>
<dbReference type="PANTHER" id="PTHR16146">
    <property type="entry name" value="INTELECTIN"/>
    <property type="match status" value="1"/>
</dbReference>
<keyword evidence="3" id="KW-0176">Collagen</keyword>
<dbReference type="GO" id="GO:0070492">
    <property type="term" value="F:oligosaccharide binding"/>
    <property type="evidence" value="ECO:0007669"/>
    <property type="project" value="TreeGrafter"/>
</dbReference>
<sequence length="524" mass="60147">SENGLVLLDNVYKSFSVDRLVSCYIACNSQPACQSLNFRLSDKTCQFNKETKFSCPTSLKQNEGFIYADNPNRGENILKTLGLFYQFATYNDLFAYFHDSFTRVSSLQSCEFLSTYHSEWRFHWDWRVLETKSRVNNLISDYYLILTETNQSFWLLEKKSNKNSLAYKLPSSHVPDSRTILNLTLVRDLCGTNSYWRYQMDVFSFWFILASYSVKTFAQRCKVTQRSEHGLVLLDHVFKSFTVDRLVSCYIACNSQPACQSLNFRLSDKTCQFNNETKTSCPASLKQNEGFIYADNPDRALLGSVPFKAAKSCQHIIQSGDSTGNGEYWVDPQGTGNSFKAFCDMTTDGGWMMVLNVILPSPQYSKWNVTAEQTFQGMRNYANGKMAITRSAMKQLRAYINFTQIRFHCGKKKGTTFHVRTTLNKKGAEVVRLFSGERDERPDSCDSFVRMDGDNSRLAQNCAIWANDGKWGHASHSVGENCLYNHAAYVVNRYHWIISVRGRWNCDDSTKSVSPGDFWKVYIR</sequence>
<dbReference type="InterPro" id="IPR000885">
    <property type="entry name" value="Fib_collagen_C"/>
</dbReference>
<evidence type="ECO:0000259" key="6">
    <source>
        <dbReference type="Pfam" id="PF01410"/>
    </source>
</evidence>
<dbReference type="NCBIfam" id="NF040941">
    <property type="entry name" value="GGGWT_bact"/>
    <property type="match status" value="1"/>
</dbReference>
<feature type="domain" description="Apple" evidence="5">
    <location>
        <begin position="9"/>
        <end position="70"/>
    </location>
</feature>
<dbReference type="SUPFAM" id="SSF57414">
    <property type="entry name" value="Hairpin loop containing domain-like"/>
    <property type="match status" value="2"/>
</dbReference>
<dbReference type="EMBL" id="CALNXJ010000057">
    <property type="protein sequence ID" value="CAH3154992.1"/>
    <property type="molecule type" value="Genomic_DNA"/>
</dbReference>
<feature type="non-terminal residue" evidence="7">
    <location>
        <position position="1"/>
    </location>
</feature>
<dbReference type="Pfam" id="PF00024">
    <property type="entry name" value="PAN_1"/>
    <property type="match status" value="2"/>
</dbReference>
<keyword evidence="4" id="KW-1015">Disulfide bond</keyword>
<dbReference type="SUPFAM" id="SSF56496">
    <property type="entry name" value="Fibrinogen C-terminal domain-like"/>
    <property type="match status" value="2"/>
</dbReference>
<protein>
    <recommendedName>
        <fullName evidence="9">Fibrinogen C-terminal domain-containing protein</fullName>
    </recommendedName>
</protein>
<evidence type="ECO:0008006" key="9">
    <source>
        <dbReference type="Google" id="ProtNLM"/>
    </source>
</evidence>
<evidence type="ECO:0000256" key="4">
    <source>
        <dbReference type="ARBA" id="ARBA00023157"/>
    </source>
</evidence>
<dbReference type="PANTHER" id="PTHR16146:SF46">
    <property type="entry name" value="INTELECTIN-1A-RELATED"/>
    <property type="match status" value="1"/>
</dbReference>
<comment type="subcellular location">
    <subcellularLocation>
        <location evidence="1">Secreted</location>
    </subcellularLocation>
</comment>
<dbReference type="Pfam" id="PF01410">
    <property type="entry name" value="COLFI"/>
    <property type="match status" value="1"/>
</dbReference>
<evidence type="ECO:0000259" key="5">
    <source>
        <dbReference type="Pfam" id="PF00024"/>
    </source>
</evidence>
<evidence type="ECO:0000256" key="3">
    <source>
        <dbReference type="ARBA" id="ARBA00023119"/>
    </source>
</evidence>
<reference evidence="7 8" key="1">
    <citation type="submission" date="2022-05" db="EMBL/GenBank/DDBJ databases">
        <authorList>
            <consortium name="Genoscope - CEA"/>
            <person name="William W."/>
        </authorList>
    </citation>
    <scope>NUCLEOTIDE SEQUENCE [LARGE SCALE GENOMIC DNA]</scope>
</reference>
<dbReference type="Proteomes" id="UP001159428">
    <property type="component" value="Unassembled WGS sequence"/>
</dbReference>
<name>A0AAU9XPJ2_9CNID</name>
<evidence type="ECO:0000256" key="1">
    <source>
        <dbReference type="ARBA" id="ARBA00004613"/>
    </source>
</evidence>
<dbReference type="GO" id="GO:0005581">
    <property type="term" value="C:collagen trimer"/>
    <property type="evidence" value="ECO:0007669"/>
    <property type="project" value="UniProtKB-KW"/>
</dbReference>
<dbReference type="InterPro" id="IPR003609">
    <property type="entry name" value="Pan_app"/>
</dbReference>
<dbReference type="InterPro" id="IPR036056">
    <property type="entry name" value="Fibrinogen-like_C"/>
</dbReference>
<evidence type="ECO:0000313" key="7">
    <source>
        <dbReference type="EMBL" id="CAH3154992.1"/>
    </source>
</evidence>